<dbReference type="InterPro" id="IPR013766">
    <property type="entry name" value="Thioredoxin_domain"/>
</dbReference>
<proteinExistence type="predicted"/>
<dbReference type="Gene3D" id="1.10.287.110">
    <property type="entry name" value="DnaJ domain"/>
    <property type="match status" value="1"/>
</dbReference>
<keyword evidence="10" id="KW-1185">Reference proteome</keyword>
<dbReference type="InterPro" id="IPR052448">
    <property type="entry name" value="DnaJ_C16_autophagy_reg"/>
</dbReference>
<keyword evidence="6" id="KW-1133">Transmembrane helix</keyword>
<organism evidence="9 10">
    <name type="scientific">Stomoxys calcitrans</name>
    <name type="common">Stable fly</name>
    <name type="synonym">Conops calcitrans</name>
    <dbReference type="NCBI Taxonomy" id="35570"/>
    <lineage>
        <taxon>Eukaryota</taxon>
        <taxon>Metazoa</taxon>
        <taxon>Ecdysozoa</taxon>
        <taxon>Arthropoda</taxon>
        <taxon>Hexapoda</taxon>
        <taxon>Insecta</taxon>
        <taxon>Pterygota</taxon>
        <taxon>Neoptera</taxon>
        <taxon>Endopterygota</taxon>
        <taxon>Diptera</taxon>
        <taxon>Brachycera</taxon>
        <taxon>Muscomorpha</taxon>
        <taxon>Muscoidea</taxon>
        <taxon>Muscidae</taxon>
        <taxon>Stomoxys</taxon>
    </lineage>
</organism>
<dbReference type="InterPro" id="IPR001623">
    <property type="entry name" value="DnaJ_domain"/>
</dbReference>
<protein>
    <recommendedName>
        <fullName evidence="2">DnaJ homolog subfamily C member 16</fullName>
    </recommendedName>
    <alternativeName>
        <fullName evidence="5">Endoplasmic reticulum DNA J domain-containing protein 8</fullName>
    </alternativeName>
</protein>
<dbReference type="GO" id="GO:0006914">
    <property type="term" value="P:autophagy"/>
    <property type="evidence" value="ECO:0007669"/>
    <property type="project" value="UniProtKB-KW"/>
</dbReference>
<evidence type="ECO:0000313" key="10">
    <source>
        <dbReference type="Proteomes" id="UP000095300"/>
    </source>
</evidence>
<name>A0A1I8P9H9_STOCA</name>
<dbReference type="STRING" id="35570.A0A1I8P9H9"/>
<accession>A0A1I8P9H9</accession>
<dbReference type="Pfam" id="PF00226">
    <property type="entry name" value="DnaJ"/>
    <property type="match status" value="1"/>
</dbReference>
<gene>
    <name evidence="9" type="primary">106089847</name>
</gene>
<evidence type="ECO:0000313" key="9">
    <source>
        <dbReference type="EnsemblMetazoa" id="SCAU006018-PA"/>
    </source>
</evidence>
<feature type="signal peptide" evidence="7">
    <location>
        <begin position="1"/>
        <end position="24"/>
    </location>
</feature>
<dbReference type="Pfam" id="PF00085">
    <property type="entry name" value="Thioredoxin"/>
    <property type="match status" value="1"/>
</dbReference>
<feature type="domain" description="J" evidence="8">
    <location>
        <begin position="29"/>
        <end position="93"/>
    </location>
</feature>
<evidence type="ECO:0000256" key="3">
    <source>
        <dbReference type="ARBA" id="ARBA00023006"/>
    </source>
</evidence>
<dbReference type="GO" id="GO:0005789">
    <property type="term" value="C:endoplasmic reticulum membrane"/>
    <property type="evidence" value="ECO:0007669"/>
    <property type="project" value="UniProtKB-SubCell"/>
</dbReference>
<feature type="transmembrane region" description="Helical" evidence="6">
    <location>
        <begin position="540"/>
        <end position="564"/>
    </location>
</feature>
<evidence type="ECO:0000256" key="1">
    <source>
        <dbReference type="ARBA" id="ARBA00004163"/>
    </source>
</evidence>
<dbReference type="SUPFAM" id="SSF52833">
    <property type="entry name" value="Thioredoxin-like"/>
    <property type="match status" value="1"/>
</dbReference>
<keyword evidence="6" id="KW-0812">Transmembrane</keyword>
<keyword evidence="6" id="KW-0472">Membrane</keyword>
<dbReference type="InterPro" id="IPR018253">
    <property type="entry name" value="DnaJ_domain_CS"/>
</dbReference>
<keyword evidence="7" id="KW-0732">Signal</keyword>
<dbReference type="SUPFAM" id="SSF46565">
    <property type="entry name" value="Chaperone J-domain"/>
    <property type="match status" value="1"/>
</dbReference>
<dbReference type="SMART" id="SM00271">
    <property type="entry name" value="DnaJ"/>
    <property type="match status" value="1"/>
</dbReference>
<comment type="subcellular location">
    <subcellularLocation>
        <location evidence="1">Endoplasmic reticulum membrane</location>
        <topology evidence="1">Single-pass type IV membrane protein</topology>
    </subcellularLocation>
</comment>
<dbReference type="PANTHER" id="PTHR44303">
    <property type="entry name" value="DNAJ HOMOLOG SUBFAMILY C MEMBER 16"/>
    <property type="match status" value="1"/>
</dbReference>
<evidence type="ECO:0000256" key="5">
    <source>
        <dbReference type="ARBA" id="ARBA00035043"/>
    </source>
</evidence>
<dbReference type="PROSITE" id="PS50076">
    <property type="entry name" value="DNAJ_2"/>
    <property type="match status" value="1"/>
</dbReference>
<dbReference type="InterPro" id="IPR036869">
    <property type="entry name" value="J_dom_sf"/>
</dbReference>
<dbReference type="InterPro" id="IPR036249">
    <property type="entry name" value="Thioredoxin-like_sf"/>
</dbReference>
<dbReference type="OrthoDB" id="10065037at2759"/>
<dbReference type="PRINTS" id="PR00625">
    <property type="entry name" value="JDOMAIN"/>
</dbReference>
<keyword evidence="3" id="KW-0072">Autophagy</keyword>
<dbReference type="PANTHER" id="PTHR44303:SF2">
    <property type="entry name" value="DNAJ HOMOLOG SUBFAMILY C MEMBER 16"/>
    <property type="match status" value="1"/>
</dbReference>
<dbReference type="PROSITE" id="PS00636">
    <property type="entry name" value="DNAJ_1"/>
    <property type="match status" value="1"/>
</dbReference>
<dbReference type="KEGG" id="scac:106089847"/>
<evidence type="ECO:0000256" key="4">
    <source>
        <dbReference type="ARBA" id="ARBA00035002"/>
    </source>
</evidence>
<dbReference type="EnsemblMetazoa" id="SCAU006018-RA">
    <property type="protein sequence ID" value="SCAU006018-PA"/>
    <property type="gene ID" value="SCAU006018"/>
</dbReference>
<feature type="chain" id="PRO_5009326241" description="DnaJ homolog subfamily C member 16" evidence="7">
    <location>
        <begin position="25"/>
        <end position="782"/>
    </location>
</feature>
<dbReference type="AlphaFoldDB" id="A0A1I8P9H9"/>
<comment type="function">
    <text evidence="4">Plays an important role in regulating the size of autophagosomes during the formation process.</text>
</comment>
<sequence length="782" mass="91268">MALFSIDHKHFIFVLIVVVSFAVAQITEDPYKVLGLNRHASNQEIRKAYKQLAKEWHPDKNSHPDAELKFVQIKKAYELLSDSDRRRLYDQHGVTNEDSHMYKQKHDYSNYGRFATDPLEEFFGKQFHFDHDISIYHKLSVTTNYYEQTILEKSRSVPYILMFYNDWCFRCTRLVGAFKKLIDILEPLGVQFATVNAAHEQRLFRNAGLNDLPSMVFVLNGHNYVYRENTISAQKVVDFIRKKLPYRMAVKVDDSNIDDFLNGWMDNKVRALILEPRNQTRLRYLLAAFQFRNRVQFGLVHLDNANCKDIRERFQIHPNLDTLLIFNEYVERPVASVSMADIPTQTLNSIISSNQYLMLPRLSSQEILEGICPAEWNRPRKRLCVVLITENSDEHNFARGALRNIALQSAYSLEKVRFAYIYKEKQLDFINAISQGSENEKLLRIVVLWRRDTSHIKYEWVHDASLDLKDHPSSDHLINHTKQQIDHTIQKLLKTSEALSYEAFVKNLLDEHAQGFIHSWITKVFNIYDYLVDTIEEQHVLAALSLLGTIAFMFAVGYVMVYFVRAEEENLKAKGELSPKGGAKANRQQPELRLHELRAEKYNGLIRLLKPGCRTIILITDLQSRPKLIPPFHKAVWPYRRNKTLMFGHMLIDKGLSWYSELLRQGLGDSKTLHINPRNCVGTVLALNGHRKYFCMYHAKHPETTRGVKRMEKITRQLIQRPDDPEIGAFFNPANSDDSEDNEPKVLLEGNLLDGLSNWLDRLFEGSTHRYYINYWPEFPTK</sequence>
<dbReference type="Proteomes" id="UP000095300">
    <property type="component" value="Unassembled WGS sequence"/>
</dbReference>
<dbReference type="CDD" id="cd06257">
    <property type="entry name" value="DnaJ"/>
    <property type="match status" value="1"/>
</dbReference>
<dbReference type="VEuPathDB" id="VectorBase:SCAU006018"/>
<reference evidence="9" key="1">
    <citation type="submission" date="2020-05" db="UniProtKB">
        <authorList>
            <consortium name="EnsemblMetazoa"/>
        </authorList>
    </citation>
    <scope>IDENTIFICATION</scope>
    <source>
        <strain evidence="9">USDA</strain>
    </source>
</reference>
<evidence type="ECO:0000259" key="8">
    <source>
        <dbReference type="PROSITE" id="PS50076"/>
    </source>
</evidence>
<dbReference type="Gene3D" id="3.40.30.10">
    <property type="entry name" value="Glutaredoxin"/>
    <property type="match status" value="1"/>
</dbReference>
<evidence type="ECO:0000256" key="7">
    <source>
        <dbReference type="SAM" id="SignalP"/>
    </source>
</evidence>
<evidence type="ECO:0000256" key="2">
    <source>
        <dbReference type="ARBA" id="ARBA00020921"/>
    </source>
</evidence>
<evidence type="ECO:0000256" key="6">
    <source>
        <dbReference type="SAM" id="Phobius"/>
    </source>
</evidence>